<evidence type="ECO:0000256" key="3">
    <source>
        <dbReference type="ARBA" id="ARBA00023157"/>
    </source>
</evidence>
<keyword evidence="2 5" id="KW-0732">Signal</keyword>
<dbReference type="EMBL" id="CP136893">
    <property type="protein sequence ID" value="WOL04326.1"/>
    <property type="molecule type" value="Genomic_DNA"/>
</dbReference>
<name>A0AAQ3Q9J3_9LILI</name>
<dbReference type="InterPro" id="IPR016140">
    <property type="entry name" value="Bifunc_inhib/LTP/seed_store"/>
</dbReference>
<evidence type="ECO:0000256" key="2">
    <source>
        <dbReference type="ARBA" id="ARBA00022729"/>
    </source>
</evidence>
<keyword evidence="8" id="KW-1185">Reference proteome</keyword>
<evidence type="ECO:0000313" key="7">
    <source>
        <dbReference type="EMBL" id="WOL04326.1"/>
    </source>
</evidence>
<evidence type="ECO:0000313" key="8">
    <source>
        <dbReference type="Proteomes" id="UP001327560"/>
    </source>
</evidence>
<dbReference type="Gene3D" id="1.10.110.10">
    <property type="entry name" value="Plant lipid-transfer and hydrophobic proteins"/>
    <property type="match status" value="1"/>
</dbReference>
<dbReference type="PANTHER" id="PTHR33044">
    <property type="entry name" value="BIFUNCTIONAL INHIBITOR/LIPID-TRANSFER PROTEIN/SEED STORAGE 2S ALBUMIN SUPERFAMILY PROTEIN-RELATED"/>
    <property type="match status" value="1"/>
</dbReference>
<sequence length="144" mass="14709">MEKKRAMAAATAIVALAVVASLVGVEAQPACAAQLSACGPYLNATSKPPESCCGPMREAVKNDMACLCAILENPSVSRAFNITPDNASRLAKACGLADDQMNGCAPAPAVPPPPASSGGGATYKTHWINGMSSLFLFATWLIIA</sequence>
<accession>A0AAQ3Q9J3</accession>
<evidence type="ECO:0000256" key="4">
    <source>
        <dbReference type="ARBA" id="ARBA00023180"/>
    </source>
</evidence>
<dbReference type="SUPFAM" id="SSF47699">
    <property type="entry name" value="Bifunctional inhibitor/lipid-transfer protein/seed storage 2S albumin"/>
    <property type="match status" value="1"/>
</dbReference>
<protein>
    <submittedName>
        <fullName evidence="7">Lipid transfer-like protein VAS</fullName>
    </submittedName>
</protein>
<dbReference type="CDD" id="cd00010">
    <property type="entry name" value="AAI_LTSS"/>
    <property type="match status" value="1"/>
</dbReference>
<evidence type="ECO:0000259" key="6">
    <source>
        <dbReference type="Pfam" id="PF14368"/>
    </source>
</evidence>
<organism evidence="7 8">
    <name type="scientific">Canna indica</name>
    <name type="common">Indian-shot</name>
    <dbReference type="NCBI Taxonomy" id="4628"/>
    <lineage>
        <taxon>Eukaryota</taxon>
        <taxon>Viridiplantae</taxon>
        <taxon>Streptophyta</taxon>
        <taxon>Embryophyta</taxon>
        <taxon>Tracheophyta</taxon>
        <taxon>Spermatophyta</taxon>
        <taxon>Magnoliopsida</taxon>
        <taxon>Liliopsida</taxon>
        <taxon>Zingiberales</taxon>
        <taxon>Cannaceae</taxon>
        <taxon>Canna</taxon>
    </lineage>
</organism>
<dbReference type="InterPro" id="IPR036312">
    <property type="entry name" value="Bifun_inhib/LTP/seed_sf"/>
</dbReference>
<keyword evidence="4" id="KW-0325">Glycoprotein</keyword>
<feature type="chain" id="PRO_5043014585" evidence="5">
    <location>
        <begin position="28"/>
        <end position="144"/>
    </location>
</feature>
<dbReference type="InterPro" id="IPR043325">
    <property type="entry name" value="LTSS"/>
</dbReference>
<reference evidence="7 8" key="1">
    <citation type="submission" date="2023-10" db="EMBL/GenBank/DDBJ databases">
        <title>Chromosome-scale genome assembly provides insights into flower coloration mechanisms of Canna indica.</title>
        <authorList>
            <person name="Li C."/>
        </authorList>
    </citation>
    <scope>NUCLEOTIDE SEQUENCE [LARGE SCALE GENOMIC DNA]</scope>
    <source>
        <tissue evidence="7">Flower</tissue>
    </source>
</reference>
<dbReference type="Proteomes" id="UP001327560">
    <property type="component" value="Chromosome 4"/>
</dbReference>
<keyword evidence="3" id="KW-1015">Disulfide bond</keyword>
<evidence type="ECO:0000256" key="5">
    <source>
        <dbReference type="SAM" id="SignalP"/>
    </source>
</evidence>
<dbReference type="Pfam" id="PF14368">
    <property type="entry name" value="LTP_2"/>
    <property type="match status" value="1"/>
</dbReference>
<proteinExistence type="inferred from homology"/>
<gene>
    <name evidence="7" type="ORF">Cni_G13047</name>
</gene>
<feature type="signal peptide" evidence="5">
    <location>
        <begin position="1"/>
        <end position="27"/>
    </location>
</feature>
<dbReference type="AlphaFoldDB" id="A0AAQ3Q9J3"/>
<comment type="similarity">
    <text evidence="1">Belongs to the plant LTP family.</text>
</comment>
<feature type="domain" description="Bifunctional inhibitor/plant lipid transfer protein/seed storage helical" evidence="6">
    <location>
        <begin position="23"/>
        <end position="104"/>
    </location>
</feature>
<evidence type="ECO:0000256" key="1">
    <source>
        <dbReference type="ARBA" id="ARBA00009748"/>
    </source>
</evidence>